<organism evidence="1 2">
    <name type="scientific">Caerostris extrusa</name>
    <name type="common">Bark spider</name>
    <name type="synonym">Caerostris bankana</name>
    <dbReference type="NCBI Taxonomy" id="172846"/>
    <lineage>
        <taxon>Eukaryota</taxon>
        <taxon>Metazoa</taxon>
        <taxon>Ecdysozoa</taxon>
        <taxon>Arthropoda</taxon>
        <taxon>Chelicerata</taxon>
        <taxon>Arachnida</taxon>
        <taxon>Araneae</taxon>
        <taxon>Araneomorphae</taxon>
        <taxon>Entelegynae</taxon>
        <taxon>Araneoidea</taxon>
        <taxon>Araneidae</taxon>
        <taxon>Caerostris</taxon>
    </lineage>
</organism>
<reference evidence="1 2" key="1">
    <citation type="submission" date="2021-06" db="EMBL/GenBank/DDBJ databases">
        <title>Caerostris extrusa draft genome.</title>
        <authorList>
            <person name="Kono N."/>
            <person name="Arakawa K."/>
        </authorList>
    </citation>
    <scope>NUCLEOTIDE SEQUENCE [LARGE SCALE GENOMIC DNA]</scope>
</reference>
<evidence type="ECO:0000313" key="2">
    <source>
        <dbReference type="Proteomes" id="UP001054945"/>
    </source>
</evidence>
<dbReference type="Proteomes" id="UP001054945">
    <property type="component" value="Unassembled WGS sequence"/>
</dbReference>
<evidence type="ECO:0000313" key="1">
    <source>
        <dbReference type="EMBL" id="GIY96263.1"/>
    </source>
</evidence>
<dbReference type="EMBL" id="BPLR01000641">
    <property type="protein sequence ID" value="GIY96263.1"/>
    <property type="molecule type" value="Genomic_DNA"/>
</dbReference>
<comment type="caution">
    <text evidence="1">The sequence shown here is derived from an EMBL/GenBank/DDBJ whole genome shotgun (WGS) entry which is preliminary data.</text>
</comment>
<dbReference type="AlphaFoldDB" id="A0AAV4XPK3"/>
<protein>
    <submittedName>
        <fullName evidence="1">Uncharacterized protein</fullName>
    </submittedName>
</protein>
<gene>
    <name evidence="1" type="ORF">CEXT_524511</name>
</gene>
<accession>A0AAV4XPK3</accession>
<sequence length="120" mass="13369">MGNAADEFSLARGDGWNSLSYWKVVNTAQDTVPCHYTAECDHSRREQSTQNVPKLLRHLALNIMGHIAVSMPSSLAFLNHSFFTCFHALNAYHEDVVPLTLAPFSLLVGILNRSRLAVRS</sequence>
<name>A0AAV4XPK3_CAEEX</name>
<proteinExistence type="predicted"/>
<keyword evidence="2" id="KW-1185">Reference proteome</keyword>